<reference evidence="1" key="1">
    <citation type="submission" date="2022-04" db="EMBL/GenBank/DDBJ databases">
        <title>Genome of the entomopathogenic fungus Entomophthora muscae.</title>
        <authorList>
            <person name="Elya C."/>
            <person name="Lovett B.R."/>
            <person name="Lee E."/>
            <person name="Macias A.M."/>
            <person name="Hajek A.E."/>
            <person name="De Bivort B.L."/>
            <person name="Kasson M.T."/>
            <person name="De Fine Licht H.H."/>
            <person name="Stajich J.E."/>
        </authorList>
    </citation>
    <scope>NUCLEOTIDE SEQUENCE</scope>
    <source>
        <strain evidence="1">Berkeley</strain>
    </source>
</reference>
<evidence type="ECO:0000313" key="2">
    <source>
        <dbReference type="Proteomes" id="UP001165960"/>
    </source>
</evidence>
<comment type="caution">
    <text evidence="1">The sequence shown here is derived from an EMBL/GenBank/DDBJ whole genome shotgun (WGS) entry which is preliminary data.</text>
</comment>
<name>A0ACC2SM23_9FUNG</name>
<dbReference type="Proteomes" id="UP001165960">
    <property type="component" value="Unassembled WGS sequence"/>
</dbReference>
<sequence>MRFYIGVDCGLVKEVDLILGKEGRKPSRVVKSGIYAHNKAKVKASEAEEGQEPEIEDVKIRDIGKISKAAAVQKLCWCATNFSLANVGQKLAWVARALGVIDLIDVRSEHVLYTYTSSESKGPESKWIGLYSTTSALYACEVGGAVHRLQFDPTKGYEPTEVMCRKLYTTKKQIEVFVVNLQQPTIVATGGKDLDLSLWDLSTLFLNPQDYPKPLFTAKNVPNDKLDLRVPVWVMAAQFLTPTTKNSYRVVIATRYGQVRIYESAVKRQPIFNHQVFSTPILSLEVSADEKQAVISDNEGDLQVLELEKGIILGKYKGITGSVKDILILTHAQGKDIARQPPILVSVAIDRFLRLHHFNVSSRALIRRVYLKQRPTSILVDESSLVREVTAAKRAREENEDIWKQMDTVPLSKRPNEIE</sequence>
<gene>
    <name evidence="1" type="primary">NSA1</name>
    <name evidence="1" type="ORF">DSO57_1000002</name>
</gene>
<accession>A0ACC2SM23</accession>
<protein>
    <submittedName>
        <fullName evidence="1">Ribosome biogenesis protein nsa1 (NOP7-associated protein 1)</fullName>
    </submittedName>
</protein>
<proteinExistence type="predicted"/>
<organism evidence="1 2">
    <name type="scientific">Entomophthora muscae</name>
    <dbReference type="NCBI Taxonomy" id="34485"/>
    <lineage>
        <taxon>Eukaryota</taxon>
        <taxon>Fungi</taxon>
        <taxon>Fungi incertae sedis</taxon>
        <taxon>Zoopagomycota</taxon>
        <taxon>Entomophthoromycotina</taxon>
        <taxon>Entomophthoromycetes</taxon>
        <taxon>Entomophthorales</taxon>
        <taxon>Entomophthoraceae</taxon>
        <taxon>Entomophthora</taxon>
    </lineage>
</organism>
<keyword evidence="2" id="KW-1185">Reference proteome</keyword>
<evidence type="ECO:0000313" key="1">
    <source>
        <dbReference type="EMBL" id="KAJ9063408.1"/>
    </source>
</evidence>
<dbReference type="EMBL" id="QTSX02004971">
    <property type="protein sequence ID" value="KAJ9063408.1"/>
    <property type="molecule type" value="Genomic_DNA"/>
</dbReference>